<sequence length="215" mass="24451">MNEKTVINNIEFWVKSELMNEKSGHDWYHIERVTNLAKTLLKSEEANAFIVVAAALLHDIADDKVTDNEDAALDRIKQLLKDNAVDEASIEKIIDIITTISFKGGTGKQLTYPEAKIVQDADRLDAIGAIGIARTFQYGGSKGQAMYDPDIPVRDSMSFEEYRHGQSTSFNHFYEKLLRLKDQMNTPAAVKIAEERQVFMETFLDTFLKEWNGER</sequence>
<evidence type="ECO:0000313" key="3">
    <source>
        <dbReference type="Proteomes" id="UP000242700"/>
    </source>
</evidence>
<dbReference type="PROSITE" id="PS51831">
    <property type="entry name" value="HD"/>
    <property type="match status" value="1"/>
</dbReference>
<dbReference type="PANTHER" id="PTHR33594:SF1">
    <property type="entry name" value="HD_PDEASE DOMAIN-CONTAINING PROTEIN"/>
    <property type="match status" value="1"/>
</dbReference>
<reference evidence="3" key="1">
    <citation type="submission" date="2016-10" db="EMBL/GenBank/DDBJ databases">
        <authorList>
            <person name="Varghese N."/>
            <person name="Submissions S."/>
        </authorList>
    </citation>
    <scope>NUCLEOTIDE SEQUENCE [LARGE SCALE GENOMIC DNA]</scope>
    <source>
        <strain evidence="3">CGMCC 1.8911</strain>
    </source>
</reference>
<dbReference type="OrthoDB" id="9797344at2"/>
<accession>A0A1G9A5V7</accession>
<dbReference type="Gene3D" id="1.10.472.50">
    <property type="entry name" value="HD-domain/PDEase-like"/>
    <property type="match status" value="1"/>
</dbReference>
<protein>
    <recommendedName>
        <fullName evidence="1">HD domain-containing protein</fullName>
    </recommendedName>
</protein>
<dbReference type="Gene3D" id="1.20.58.1910">
    <property type="match status" value="1"/>
</dbReference>
<dbReference type="STRING" id="586411.SAMN05216187_1069"/>
<dbReference type="AlphaFoldDB" id="A0A1G9A5V7"/>
<dbReference type="RefSeq" id="WP_092597380.1">
    <property type="nucleotide sequence ID" value="NZ_FNFI01000006.1"/>
</dbReference>
<proteinExistence type="predicted"/>
<gene>
    <name evidence="2" type="ORF">SAMN05216187_1069</name>
</gene>
<dbReference type="EMBL" id="FNFI01000006">
    <property type="protein sequence ID" value="SDK22264.1"/>
    <property type="molecule type" value="Genomic_DNA"/>
</dbReference>
<dbReference type="SMART" id="SM00471">
    <property type="entry name" value="HDc"/>
    <property type="match status" value="1"/>
</dbReference>
<dbReference type="PANTHER" id="PTHR33594">
    <property type="entry name" value="SUPERFAMILY HYDROLASE, PUTATIVE (AFU_ORTHOLOGUE AFUA_1G03035)-RELATED"/>
    <property type="match status" value="1"/>
</dbReference>
<organism evidence="2 3">
    <name type="scientific">Jeotgalicoccus aerolatus</name>
    <dbReference type="NCBI Taxonomy" id="709510"/>
    <lineage>
        <taxon>Bacteria</taxon>
        <taxon>Bacillati</taxon>
        <taxon>Bacillota</taxon>
        <taxon>Bacilli</taxon>
        <taxon>Bacillales</taxon>
        <taxon>Staphylococcaceae</taxon>
        <taxon>Jeotgalicoccus</taxon>
    </lineage>
</organism>
<evidence type="ECO:0000259" key="1">
    <source>
        <dbReference type="PROSITE" id="PS51831"/>
    </source>
</evidence>
<dbReference type="InterPro" id="IPR006674">
    <property type="entry name" value="HD_domain"/>
</dbReference>
<dbReference type="Pfam" id="PF01966">
    <property type="entry name" value="HD"/>
    <property type="match status" value="1"/>
</dbReference>
<dbReference type="SUPFAM" id="SSF109604">
    <property type="entry name" value="HD-domain/PDEase-like"/>
    <property type="match status" value="1"/>
</dbReference>
<feature type="domain" description="HD" evidence="1">
    <location>
        <begin position="26"/>
        <end position="127"/>
    </location>
</feature>
<evidence type="ECO:0000313" key="2">
    <source>
        <dbReference type="EMBL" id="SDK22264.1"/>
    </source>
</evidence>
<dbReference type="CDD" id="cd00077">
    <property type="entry name" value="HDc"/>
    <property type="match status" value="1"/>
</dbReference>
<dbReference type="InterPro" id="IPR003607">
    <property type="entry name" value="HD/PDEase_dom"/>
</dbReference>
<dbReference type="Proteomes" id="UP000242700">
    <property type="component" value="Unassembled WGS sequence"/>
</dbReference>
<name>A0A1G9A5V7_9STAP</name>